<evidence type="ECO:0000313" key="2">
    <source>
        <dbReference type="Proteomes" id="UP001164718"/>
    </source>
</evidence>
<sequence>MNEDENKRRTIIYAFFMGTLDKGVYFDKYQTDVLEDYPEEFEALLDNELIEIVDKTIKLNRKGRRYTDLIGSVFWSPKVDSMFEPI</sequence>
<dbReference type="InterPro" id="IPR058240">
    <property type="entry name" value="rSAM_sf"/>
</dbReference>
<dbReference type="SUPFAM" id="SSF102114">
    <property type="entry name" value="Radical SAM enzymes"/>
    <property type="match status" value="1"/>
</dbReference>
<dbReference type="EMBL" id="CP106878">
    <property type="protein sequence ID" value="WAA09863.1"/>
    <property type="molecule type" value="Genomic_DNA"/>
</dbReference>
<name>A0A9E8LUG2_9BACI</name>
<dbReference type="RefSeq" id="WP_275417645.1">
    <property type="nucleotide sequence ID" value="NZ_CP106878.1"/>
</dbReference>
<dbReference type="AlphaFoldDB" id="A0A9E8LUG2"/>
<dbReference type="Proteomes" id="UP001164718">
    <property type="component" value="Chromosome"/>
</dbReference>
<keyword evidence="2" id="KW-1185">Reference proteome</keyword>
<proteinExistence type="predicted"/>
<dbReference type="KEGG" id="faf:OE104_00320"/>
<organism evidence="1 2">
    <name type="scientific">Fervidibacillus albus</name>
    <dbReference type="NCBI Taxonomy" id="2980026"/>
    <lineage>
        <taxon>Bacteria</taxon>
        <taxon>Bacillati</taxon>
        <taxon>Bacillota</taxon>
        <taxon>Bacilli</taxon>
        <taxon>Bacillales</taxon>
        <taxon>Bacillaceae</taxon>
        <taxon>Fervidibacillus</taxon>
    </lineage>
</organism>
<protein>
    <submittedName>
        <fullName evidence="1">Uncharacterized protein</fullName>
    </submittedName>
</protein>
<evidence type="ECO:0000313" key="1">
    <source>
        <dbReference type="EMBL" id="WAA09863.1"/>
    </source>
</evidence>
<accession>A0A9E8LUG2</accession>
<gene>
    <name evidence="1" type="ORF">OE104_00320</name>
</gene>
<reference evidence="1" key="1">
    <citation type="submission" date="2022-09" db="EMBL/GenBank/DDBJ databases">
        <title>Complete Genomes of Fervidibacillus albus and Fervidibacillus halotolerans isolated from tidal flat sediments.</title>
        <authorList>
            <person name="Kwon K.K."/>
            <person name="Yang S.-H."/>
            <person name="Park M.J."/>
            <person name="Oh H.-M."/>
        </authorList>
    </citation>
    <scope>NUCLEOTIDE SEQUENCE</scope>
    <source>
        <strain evidence="1">MEBiC13591</strain>
    </source>
</reference>